<keyword evidence="10 23" id="KW-0812">Transmembrane</keyword>
<dbReference type="AlphaFoldDB" id="A0A6A2ZZJ3"/>
<evidence type="ECO:0000256" key="24">
    <source>
        <dbReference type="SAM" id="SignalP"/>
    </source>
</evidence>
<evidence type="ECO:0000256" key="5">
    <source>
        <dbReference type="ARBA" id="ARBA00022475"/>
    </source>
</evidence>
<comment type="catalytic activity">
    <reaction evidence="21">
        <text>L-seryl-[protein] + ATP = O-phospho-L-seryl-[protein] + ADP + H(+)</text>
        <dbReference type="Rhea" id="RHEA:17989"/>
        <dbReference type="Rhea" id="RHEA-COMP:9863"/>
        <dbReference type="Rhea" id="RHEA-COMP:11604"/>
        <dbReference type="ChEBI" id="CHEBI:15378"/>
        <dbReference type="ChEBI" id="CHEBI:29999"/>
        <dbReference type="ChEBI" id="CHEBI:30616"/>
        <dbReference type="ChEBI" id="CHEBI:83421"/>
        <dbReference type="ChEBI" id="CHEBI:456216"/>
        <dbReference type="EC" id="2.7.11.1"/>
    </reaction>
</comment>
<dbReference type="InterPro" id="IPR000719">
    <property type="entry name" value="Prot_kinase_dom"/>
</dbReference>
<dbReference type="InterPro" id="IPR008271">
    <property type="entry name" value="Ser/Thr_kinase_AS"/>
</dbReference>
<dbReference type="SUPFAM" id="SSF52058">
    <property type="entry name" value="L domain-like"/>
    <property type="match status" value="2"/>
</dbReference>
<dbReference type="PROSITE" id="PS51450">
    <property type="entry name" value="LRR"/>
    <property type="match status" value="1"/>
</dbReference>
<dbReference type="GO" id="GO:0048508">
    <property type="term" value="P:embryonic meristem development"/>
    <property type="evidence" value="ECO:0007669"/>
    <property type="project" value="UniProtKB-ARBA"/>
</dbReference>
<dbReference type="GO" id="GO:0009414">
    <property type="term" value="P:response to water deprivation"/>
    <property type="evidence" value="ECO:0007669"/>
    <property type="project" value="UniProtKB-ARBA"/>
</dbReference>
<evidence type="ECO:0000256" key="13">
    <source>
        <dbReference type="ARBA" id="ARBA00022741"/>
    </source>
</evidence>
<keyword evidence="18" id="KW-0675">Receptor</keyword>
<dbReference type="Proteomes" id="UP000436088">
    <property type="component" value="Unassembled WGS sequence"/>
</dbReference>
<evidence type="ECO:0000256" key="6">
    <source>
        <dbReference type="ARBA" id="ARBA00022527"/>
    </source>
</evidence>
<evidence type="ECO:0000256" key="8">
    <source>
        <dbReference type="ARBA" id="ARBA00022614"/>
    </source>
</evidence>
<comment type="subcellular location">
    <subcellularLocation>
        <location evidence="1">Cell membrane</location>
        <topology evidence="1">Single-pass type I membrane protein</topology>
    </subcellularLocation>
</comment>
<dbReference type="PROSITE" id="PS50011">
    <property type="entry name" value="PROTEIN_KINASE_DOM"/>
    <property type="match status" value="1"/>
</dbReference>
<evidence type="ECO:0000256" key="17">
    <source>
        <dbReference type="ARBA" id="ARBA00023136"/>
    </source>
</evidence>
<keyword evidence="6" id="KW-0723">Serine/threonine-protein kinase</keyword>
<evidence type="ECO:0000256" key="23">
    <source>
        <dbReference type="SAM" id="Phobius"/>
    </source>
</evidence>
<evidence type="ECO:0000256" key="15">
    <source>
        <dbReference type="ARBA" id="ARBA00022840"/>
    </source>
</evidence>
<keyword evidence="15 22" id="KW-0067">ATP-binding</keyword>
<evidence type="ECO:0000259" key="25">
    <source>
        <dbReference type="PROSITE" id="PS50011"/>
    </source>
</evidence>
<dbReference type="GO" id="GO:0009945">
    <property type="term" value="P:radial axis specification"/>
    <property type="evidence" value="ECO:0007669"/>
    <property type="project" value="UniProtKB-ARBA"/>
</dbReference>
<proteinExistence type="inferred from homology"/>
<name>A0A6A2ZZJ3_HIBSY</name>
<dbReference type="SUPFAM" id="SSF56112">
    <property type="entry name" value="Protein kinase-like (PK-like)"/>
    <property type="match status" value="1"/>
</dbReference>
<dbReference type="GO" id="GO:0005524">
    <property type="term" value="F:ATP binding"/>
    <property type="evidence" value="ECO:0007669"/>
    <property type="project" value="UniProtKB-UniRule"/>
</dbReference>
<accession>A0A6A2ZZJ3</accession>
<evidence type="ECO:0000256" key="16">
    <source>
        <dbReference type="ARBA" id="ARBA00022989"/>
    </source>
</evidence>
<evidence type="ECO:0000256" key="1">
    <source>
        <dbReference type="ARBA" id="ARBA00004251"/>
    </source>
</evidence>
<feature type="chain" id="PRO_5025582586" description="non-specific serine/threonine protein kinase" evidence="24">
    <location>
        <begin position="19"/>
        <end position="994"/>
    </location>
</feature>
<evidence type="ECO:0000256" key="3">
    <source>
        <dbReference type="ARBA" id="ARBA00012513"/>
    </source>
</evidence>
<dbReference type="PROSITE" id="PS00108">
    <property type="entry name" value="PROTEIN_KINASE_ST"/>
    <property type="match status" value="1"/>
</dbReference>
<dbReference type="InterPro" id="IPR050647">
    <property type="entry name" value="Plant_LRR-RLKs"/>
</dbReference>
<dbReference type="EC" id="2.7.11.1" evidence="3"/>
<evidence type="ECO:0000256" key="9">
    <source>
        <dbReference type="ARBA" id="ARBA00022679"/>
    </source>
</evidence>
<dbReference type="GO" id="GO:0009409">
    <property type="term" value="P:response to cold"/>
    <property type="evidence" value="ECO:0007669"/>
    <property type="project" value="UniProtKB-ARBA"/>
</dbReference>
<dbReference type="PANTHER" id="PTHR48056">
    <property type="entry name" value="LRR RECEPTOR-LIKE SERINE/THREONINE-PROTEIN KINASE-RELATED"/>
    <property type="match status" value="1"/>
</dbReference>
<dbReference type="SMART" id="SM00369">
    <property type="entry name" value="LRR_TYP"/>
    <property type="match status" value="7"/>
</dbReference>
<dbReference type="Gene3D" id="1.10.510.10">
    <property type="entry name" value="Transferase(Phosphotransferase) domain 1"/>
    <property type="match status" value="1"/>
</dbReference>
<dbReference type="PANTHER" id="PTHR48056:SF63">
    <property type="entry name" value="PROTEIN KINASE DOMAIN-CONTAINING PROTEIN"/>
    <property type="match status" value="1"/>
</dbReference>
<protein>
    <recommendedName>
        <fullName evidence="3">non-specific serine/threonine protein kinase</fullName>
        <ecNumber evidence="3">2.7.11.1</ecNumber>
    </recommendedName>
</protein>
<comment type="similarity">
    <text evidence="2">Belongs to the protein kinase superfamily. Ser/Thr protein kinase family.</text>
</comment>
<dbReference type="Pfam" id="PF00069">
    <property type="entry name" value="Pkinase"/>
    <property type="match status" value="1"/>
</dbReference>
<comment type="caution">
    <text evidence="26">The sequence shown here is derived from an EMBL/GenBank/DDBJ whole genome shotgun (WGS) entry which is preliminary data.</text>
</comment>
<dbReference type="FunFam" id="1.10.510.10:FF:000192">
    <property type="entry name" value="LRR receptor-like serine/threonine-protein kinase RPK2"/>
    <property type="match status" value="1"/>
</dbReference>
<evidence type="ECO:0000256" key="11">
    <source>
        <dbReference type="ARBA" id="ARBA00022729"/>
    </source>
</evidence>
<organism evidence="26 27">
    <name type="scientific">Hibiscus syriacus</name>
    <name type="common">Rose of Sharon</name>
    <dbReference type="NCBI Taxonomy" id="106335"/>
    <lineage>
        <taxon>Eukaryota</taxon>
        <taxon>Viridiplantae</taxon>
        <taxon>Streptophyta</taxon>
        <taxon>Embryophyta</taxon>
        <taxon>Tracheophyta</taxon>
        <taxon>Spermatophyta</taxon>
        <taxon>Magnoliopsida</taxon>
        <taxon>eudicotyledons</taxon>
        <taxon>Gunneridae</taxon>
        <taxon>Pentapetalae</taxon>
        <taxon>rosids</taxon>
        <taxon>malvids</taxon>
        <taxon>Malvales</taxon>
        <taxon>Malvaceae</taxon>
        <taxon>Malvoideae</taxon>
        <taxon>Hibiscus</taxon>
    </lineage>
</organism>
<sequence length="994" mass="109723">MGFLWFFLFSFTLSLSNSTPDSTVLLSFKNSFDDPLNILSTWNSSSSHCSCGFSGEIPAVIGDLKFLEVLQLQANNFSGQIPVQISSLPSLTVLNLSFNSFSGYIPVKLIGTGGLKVIDLSNNLLSGRISVDNSRGCEFLTHLRLSNNFLSGNIPPEIGNCKNLRTLLLDYNLLQGKIPAEIGRISELRVLDVSMNSLTDVIPNEIANCKKLSALVLTNLMDFGSDGKTSSMDSFRGEFNVFDLGVPVELFFHSSLQVLWAPRANLRGRLPARWSEVCSLRVLNLGQNYIDGVIPENIVMCKNLTFLDLSSNNLSGYLPWQLHVPCMTYFNISRNNISGNIQTYNRKGSCDGTVISYGLASSSVDMDHTWVEFTYANLPFRGSKMGFMIDESFAIVHDLSWNCFTGSVPVFFVADQLLESNNTFSYRLLLNNNMFNGSSGRELISDCGKLQSVSVNLSDNNIVGGMGKVFLLDCLQLIEFEAAYNRIEGSIDPGIGNLTTLERLDFRGNRLSGSLPNLLGKLKKLRWISLGENNLSGEIPPELGQLASLKVLDLSHNALTGFIPATLANASNLETVLLGHNRLYGEIPSSLSLLSHLTVLDLSFNDLSGPIPSLQHQTNCSAYRGNERLYNKCPFSGLSSEVPSYPPPKYQKERILKPVIIATVTSASVLLCMGVIICQLRRKRVRRLGTLRGKVVVTFADAPKELNYDNVVRATGNFSLGNLIGTGGFGSTYKAELVPGCHVAVKRLYIGRFQGIQQFDAEIRTLGRIRHKNLVTLMGYYAGENEMFLIYNYLSGGNLETFIHDKSGENEQWPVIYKITVGIAQALAYLHYSCVPRIVHRDIKPSNILLDENLNAFLSDFGLARLLEVSETHATTDVAGTFGYVAPEYATTCRVSDKADVYSFGVVILELLSGKKSLDPSFSDYGNGFNIVEWTKMLIKEGRPSAVFSAELWETGPRENLVGMLRLAYASTAETLLVRPSMKQVLEKLKQLKT</sequence>
<dbReference type="Pfam" id="PF13855">
    <property type="entry name" value="LRR_8"/>
    <property type="match status" value="1"/>
</dbReference>
<keyword evidence="13 22" id="KW-0547">Nucleotide-binding</keyword>
<dbReference type="GO" id="GO:0004674">
    <property type="term" value="F:protein serine/threonine kinase activity"/>
    <property type="evidence" value="ECO:0007669"/>
    <property type="project" value="UniProtKB-KW"/>
</dbReference>
<feature type="binding site" evidence="22">
    <location>
        <position position="746"/>
    </location>
    <ligand>
        <name>ATP</name>
        <dbReference type="ChEBI" id="CHEBI:30616"/>
    </ligand>
</feature>
<keyword evidence="7" id="KW-0597">Phosphoprotein</keyword>
<keyword evidence="14" id="KW-0418">Kinase</keyword>
<dbReference type="InterPro" id="IPR032675">
    <property type="entry name" value="LRR_dom_sf"/>
</dbReference>
<keyword evidence="4" id="KW-0217">Developmental protein</keyword>
<dbReference type="EMBL" id="VEPZ02001051">
    <property type="protein sequence ID" value="KAE8697440.1"/>
    <property type="molecule type" value="Genomic_DNA"/>
</dbReference>
<dbReference type="InterPro" id="IPR001611">
    <property type="entry name" value="Leu-rich_rpt"/>
</dbReference>
<keyword evidence="12" id="KW-0677">Repeat</keyword>
<keyword evidence="17 23" id="KW-0472">Membrane</keyword>
<dbReference type="SUPFAM" id="SSF52075">
    <property type="entry name" value="Outer arm dynein light chain 1"/>
    <property type="match status" value="1"/>
</dbReference>
<evidence type="ECO:0000256" key="18">
    <source>
        <dbReference type="ARBA" id="ARBA00023170"/>
    </source>
</evidence>
<dbReference type="CDD" id="cd14066">
    <property type="entry name" value="STKc_IRAK"/>
    <property type="match status" value="1"/>
</dbReference>
<dbReference type="InterPro" id="IPR013210">
    <property type="entry name" value="LRR_N_plant-typ"/>
</dbReference>
<keyword evidence="11 24" id="KW-0732">Signal</keyword>
<dbReference type="Gene3D" id="3.80.10.10">
    <property type="entry name" value="Ribonuclease Inhibitor"/>
    <property type="match status" value="4"/>
</dbReference>
<keyword evidence="8" id="KW-0433">Leucine-rich repeat</keyword>
<dbReference type="InterPro" id="IPR011009">
    <property type="entry name" value="Kinase-like_dom_sf"/>
</dbReference>
<evidence type="ECO:0000256" key="14">
    <source>
        <dbReference type="ARBA" id="ARBA00022777"/>
    </source>
</evidence>
<evidence type="ECO:0000313" key="27">
    <source>
        <dbReference type="Proteomes" id="UP000436088"/>
    </source>
</evidence>
<evidence type="ECO:0000256" key="4">
    <source>
        <dbReference type="ARBA" id="ARBA00022473"/>
    </source>
</evidence>
<evidence type="ECO:0000256" key="22">
    <source>
        <dbReference type="PROSITE-ProRule" id="PRU10141"/>
    </source>
</evidence>
<keyword evidence="16 23" id="KW-1133">Transmembrane helix</keyword>
<dbReference type="GO" id="GO:0005886">
    <property type="term" value="C:plasma membrane"/>
    <property type="evidence" value="ECO:0007669"/>
    <property type="project" value="UniProtKB-SubCell"/>
</dbReference>
<comment type="catalytic activity">
    <reaction evidence="20">
        <text>L-threonyl-[protein] + ATP = O-phospho-L-threonyl-[protein] + ADP + H(+)</text>
        <dbReference type="Rhea" id="RHEA:46608"/>
        <dbReference type="Rhea" id="RHEA-COMP:11060"/>
        <dbReference type="Rhea" id="RHEA-COMP:11605"/>
        <dbReference type="ChEBI" id="CHEBI:15378"/>
        <dbReference type="ChEBI" id="CHEBI:30013"/>
        <dbReference type="ChEBI" id="CHEBI:30616"/>
        <dbReference type="ChEBI" id="CHEBI:61977"/>
        <dbReference type="ChEBI" id="CHEBI:456216"/>
        <dbReference type="EC" id="2.7.11.1"/>
    </reaction>
</comment>
<evidence type="ECO:0000256" key="10">
    <source>
        <dbReference type="ARBA" id="ARBA00022692"/>
    </source>
</evidence>
<keyword evidence="9" id="KW-0808">Transferase</keyword>
<dbReference type="InterPro" id="IPR003591">
    <property type="entry name" value="Leu-rich_rpt_typical-subtyp"/>
</dbReference>
<keyword evidence="27" id="KW-1185">Reference proteome</keyword>
<reference evidence="26" key="1">
    <citation type="submission" date="2019-09" db="EMBL/GenBank/DDBJ databases">
        <title>Draft genome information of white flower Hibiscus syriacus.</title>
        <authorList>
            <person name="Kim Y.-M."/>
        </authorList>
    </citation>
    <scope>NUCLEOTIDE SEQUENCE [LARGE SCALE GENOMIC DNA]</scope>
    <source>
        <strain evidence="26">YM2019G1</strain>
    </source>
</reference>
<dbReference type="GO" id="GO:0009942">
    <property type="term" value="P:longitudinal axis specification"/>
    <property type="evidence" value="ECO:0007669"/>
    <property type="project" value="UniProtKB-ARBA"/>
</dbReference>
<feature type="domain" description="Protein kinase" evidence="25">
    <location>
        <begin position="718"/>
        <end position="994"/>
    </location>
</feature>
<dbReference type="Pfam" id="PF00560">
    <property type="entry name" value="LRR_1"/>
    <property type="match status" value="7"/>
</dbReference>
<evidence type="ECO:0000256" key="20">
    <source>
        <dbReference type="ARBA" id="ARBA00047899"/>
    </source>
</evidence>
<evidence type="ECO:0000256" key="7">
    <source>
        <dbReference type="ARBA" id="ARBA00022553"/>
    </source>
</evidence>
<keyword evidence="5" id="KW-1003">Cell membrane</keyword>
<feature type="signal peptide" evidence="24">
    <location>
        <begin position="1"/>
        <end position="18"/>
    </location>
</feature>
<dbReference type="Gene3D" id="3.30.200.20">
    <property type="entry name" value="Phosphorylase Kinase, domain 1"/>
    <property type="match status" value="1"/>
</dbReference>
<dbReference type="PROSITE" id="PS00107">
    <property type="entry name" value="PROTEIN_KINASE_ATP"/>
    <property type="match status" value="1"/>
</dbReference>
<dbReference type="PRINTS" id="PR00019">
    <property type="entry name" value="LEURICHRPT"/>
</dbReference>
<dbReference type="InterPro" id="IPR017441">
    <property type="entry name" value="Protein_kinase_ATP_BS"/>
</dbReference>
<gene>
    <name evidence="26" type="ORF">F3Y22_tig00110621pilonHSYRG00274</name>
</gene>
<evidence type="ECO:0000256" key="19">
    <source>
        <dbReference type="ARBA" id="ARBA00023180"/>
    </source>
</evidence>
<evidence type="ECO:0000256" key="2">
    <source>
        <dbReference type="ARBA" id="ARBA00008684"/>
    </source>
</evidence>
<dbReference type="FunFam" id="3.80.10.10:FF:000095">
    <property type="entry name" value="LRR receptor-like serine/threonine-protein kinase GSO1"/>
    <property type="match status" value="2"/>
</dbReference>
<evidence type="ECO:0000256" key="12">
    <source>
        <dbReference type="ARBA" id="ARBA00022737"/>
    </source>
</evidence>
<keyword evidence="19" id="KW-0325">Glycoprotein</keyword>
<dbReference type="SMART" id="SM00220">
    <property type="entry name" value="S_TKc"/>
    <property type="match status" value="1"/>
</dbReference>
<feature type="transmembrane region" description="Helical" evidence="23">
    <location>
        <begin position="659"/>
        <end position="678"/>
    </location>
</feature>
<evidence type="ECO:0000313" key="26">
    <source>
        <dbReference type="EMBL" id="KAE8697440.1"/>
    </source>
</evidence>
<dbReference type="FunFam" id="3.30.200.20:FF:000260">
    <property type="entry name" value="LRR receptor-like serine/threonine-protein kinase RPK2"/>
    <property type="match status" value="1"/>
</dbReference>
<evidence type="ECO:0000256" key="21">
    <source>
        <dbReference type="ARBA" id="ARBA00048679"/>
    </source>
</evidence>
<dbReference type="Pfam" id="PF08263">
    <property type="entry name" value="LRRNT_2"/>
    <property type="match status" value="1"/>
</dbReference>